<dbReference type="PANTHER" id="PTHR30309:SF0">
    <property type="entry name" value="GLYCEROL-3-PHOSPHATE ACYLTRANSFERASE-RELATED"/>
    <property type="match status" value="1"/>
</dbReference>
<dbReference type="GO" id="GO:0043772">
    <property type="term" value="F:acyl-phosphate glycerol-3-phosphate acyltransferase activity"/>
    <property type="evidence" value="ECO:0007669"/>
    <property type="project" value="UniProtKB-UniRule"/>
</dbReference>
<dbReference type="HAMAP" id="MF_01043">
    <property type="entry name" value="PlsY"/>
    <property type="match status" value="1"/>
</dbReference>
<dbReference type="AlphaFoldDB" id="A0A510JHB4"/>
<dbReference type="Proteomes" id="UP000321892">
    <property type="component" value="Chromosome"/>
</dbReference>
<dbReference type="PANTHER" id="PTHR30309">
    <property type="entry name" value="INNER MEMBRANE PROTEIN YGIH"/>
    <property type="match status" value="1"/>
</dbReference>
<keyword evidence="7 10" id="KW-0472">Membrane</keyword>
<dbReference type="EC" id="2.3.1.275" evidence="10"/>
<keyword evidence="6 10" id="KW-0443">Lipid metabolism</keyword>
<dbReference type="NCBIfam" id="TIGR00023">
    <property type="entry name" value="glycerol-3-phosphate 1-O-acyltransferase PlsY"/>
    <property type="match status" value="1"/>
</dbReference>
<comment type="function">
    <text evidence="10">Catalyzes the transfer of an acyl group from acyl-phosphate (acyl-PO(4)) to glycerol-3-phosphate (G3P) to form lysophosphatidic acid (LPA). This enzyme utilizes acyl-phosphate as fatty acyl donor, but not acyl-CoA or acyl-ACP.</text>
</comment>
<dbReference type="KEGG" id="lhf:JCM16775_1383"/>
<feature type="transmembrane region" description="Helical" evidence="10">
    <location>
        <begin position="163"/>
        <end position="184"/>
    </location>
</feature>
<protein>
    <recommendedName>
        <fullName evidence="10">Glycerol-3-phosphate acyltransferase</fullName>
    </recommendedName>
    <alternativeName>
        <fullName evidence="10">Acyl-PO4 G3P acyltransferase</fullName>
    </alternativeName>
    <alternativeName>
        <fullName evidence="10">Acyl-phosphate--glycerol-3-phosphate acyltransferase</fullName>
    </alternativeName>
    <alternativeName>
        <fullName evidence="10">G3P acyltransferase</fullName>
        <shortName evidence="10">GPAT</shortName>
        <ecNumber evidence="10">2.3.1.275</ecNumber>
    </alternativeName>
    <alternativeName>
        <fullName evidence="10">Lysophosphatidic acid synthase</fullName>
        <shortName evidence="10">LPA synthase</shortName>
    </alternativeName>
</protein>
<evidence type="ECO:0000256" key="6">
    <source>
        <dbReference type="ARBA" id="ARBA00023098"/>
    </source>
</evidence>
<evidence type="ECO:0000256" key="9">
    <source>
        <dbReference type="ARBA" id="ARBA00023264"/>
    </source>
</evidence>
<feature type="transmembrane region" description="Helical" evidence="10">
    <location>
        <begin position="47"/>
        <end position="70"/>
    </location>
</feature>
<evidence type="ECO:0000256" key="2">
    <source>
        <dbReference type="ARBA" id="ARBA00022516"/>
    </source>
</evidence>
<dbReference type="UniPathway" id="UPA00085"/>
<name>A0A510JHB4_9FUSO</name>
<evidence type="ECO:0000256" key="8">
    <source>
        <dbReference type="ARBA" id="ARBA00023209"/>
    </source>
</evidence>
<evidence type="ECO:0000256" key="4">
    <source>
        <dbReference type="ARBA" id="ARBA00022692"/>
    </source>
</evidence>
<keyword evidence="5 10" id="KW-1133">Transmembrane helix</keyword>
<comment type="pathway">
    <text evidence="10">Lipid metabolism; phospholipid metabolism.</text>
</comment>
<keyword evidence="2 10" id="KW-0444">Lipid biosynthesis</keyword>
<keyword evidence="9 10" id="KW-1208">Phospholipid metabolism</keyword>
<gene>
    <name evidence="10" type="primary">plsY</name>
    <name evidence="11" type="ORF">JCM16775_1383</name>
</gene>
<evidence type="ECO:0000313" key="11">
    <source>
        <dbReference type="EMBL" id="BBM38674.1"/>
    </source>
</evidence>
<keyword evidence="1 10" id="KW-1003">Cell membrane</keyword>
<comment type="subunit">
    <text evidence="10">Probably interacts with PlsX.</text>
</comment>
<sequence>MITILLMVIAYILGSVPNALWIGKVFKGIDIREHGSRNTGSTNAARVLGAKLGILTLILDVSKGLVPTLMAILLKADFFENLTRISNLDYVLVGICAILGHVFSIFMNFKGGKAVATTLGVFLILVPKAILFAAIVFFVVFAISRYVSLSSVLAAISLPIFIYFLYQQTIYVILGILIAILIAVKHRSNIERLKNGTESKFSLKNKK</sequence>
<evidence type="ECO:0000256" key="3">
    <source>
        <dbReference type="ARBA" id="ARBA00022679"/>
    </source>
</evidence>
<feature type="transmembrane region" description="Helical" evidence="10">
    <location>
        <begin position="121"/>
        <end position="143"/>
    </location>
</feature>
<reference evidence="11 12" key="1">
    <citation type="submission" date="2019-07" db="EMBL/GenBank/DDBJ databases">
        <title>Complete Genome Sequence of Leptotrichia hofstadii Strain JCM16775.</title>
        <authorList>
            <person name="Watanabe S."/>
            <person name="Cui L."/>
        </authorList>
    </citation>
    <scope>NUCLEOTIDE SEQUENCE [LARGE SCALE GENOMIC DNA]</scope>
    <source>
        <strain evidence="11 12">JCM16775</strain>
    </source>
</reference>
<dbReference type="EMBL" id="AP019823">
    <property type="protein sequence ID" value="BBM38674.1"/>
    <property type="molecule type" value="Genomic_DNA"/>
</dbReference>
<evidence type="ECO:0000256" key="5">
    <source>
        <dbReference type="ARBA" id="ARBA00022989"/>
    </source>
</evidence>
<dbReference type="InterPro" id="IPR003811">
    <property type="entry name" value="G3P_acylTferase_PlsY"/>
</dbReference>
<feature type="transmembrane region" description="Helical" evidence="10">
    <location>
        <begin position="6"/>
        <end position="26"/>
    </location>
</feature>
<comment type="similarity">
    <text evidence="10">Belongs to the PlsY family.</text>
</comment>
<keyword evidence="3 10" id="KW-0808">Transferase</keyword>
<dbReference type="SMART" id="SM01207">
    <property type="entry name" value="G3P_acyltransf"/>
    <property type="match status" value="1"/>
</dbReference>
<keyword evidence="12" id="KW-1185">Reference proteome</keyword>
<evidence type="ECO:0000313" key="12">
    <source>
        <dbReference type="Proteomes" id="UP000321892"/>
    </source>
</evidence>
<dbReference type="GO" id="GO:0008654">
    <property type="term" value="P:phospholipid biosynthetic process"/>
    <property type="evidence" value="ECO:0007669"/>
    <property type="project" value="UniProtKB-UniRule"/>
</dbReference>
<accession>A0A510JHB4</accession>
<feature type="transmembrane region" description="Helical" evidence="10">
    <location>
        <begin position="90"/>
        <end position="109"/>
    </location>
</feature>
<dbReference type="RefSeq" id="WP_026746240.1">
    <property type="nucleotide sequence ID" value="NZ_AP019823.1"/>
</dbReference>
<proteinExistence type="inferred from homology"/>
<evidence type="ECO:0000256" key="1">
    <source>
        <dbReference type="ARBA" id="ARBA00022475"/>
    </source>
</evidence>
<dbReference type="Pfam" id="PF02660">
    <property type="entry name" value="G3P_acyltransf"/>
    <property type="match status" value="1"/>
</dbReference>
<dbReference type="OrthoDB" id="9777124at2"/>
<evidence type="ECO:0000256" key="10">
    <source>
        <dbReference type="HAMAP-Rule" id="MF_01043"/>
    </source>
</evidence>
<comment type="catalytic activity">
    <reaction evidence="10">
        <text>an acyl phosphate + sn-glycerol 3-phosphate = a 1-acyl-sn-glycero-3-phosphate + phosphate</text>
        <dbReference type="Rhea" id="RHEA:34075"/>
        <dbReference type="ChEBI" id="CHEBI:43474"/>
        <dbReference type="ChEBI" id="CHEBI:57597"/>
        <dbReference type="ChEBI" id="CHEBI:57970"/>
        <dbReference type="ChEBI" id="CHEBI:59918"/>
        <dbReference type="EC" id="2.3.1.275"/>
    </reaction>
</comment>
<dbReference type="GO" id="GO:0005886">
    <property type="term" value="C:plasma membrane"/>
    <property type="evidence" value="ECO:0007669"/>
    <property type="project" value="UniProtKB-SubCell"/>
</dbReference>
<comment type="subcellular location">
    <subcellularLocation>
        <location evidence="10">Cell membrane</location>
        <topology evidence="10">Multi-pass membrane protein</topology>
    </subcellularLocation>
</comment>
<organism evidence="11 12">
    <name type="scientific">Leptotrichia hofstadii</name>
    <dbReference type="NCBI Taxonomy" id="157688"/>
    <lineage>
        <taxon>Bacteria</taxon>
        <taxon>Fusobacteriati</taxon>
        <taxon>Fusobacteriota</taxon>
        <taxon>Fusobacteriia</taxon>
        <taxon>Fusobacteriales</taxon>
        <taxon>Leptotrichiaceae</taxon>
        <taxon>Leptotrichia</taxon>
    </lineage>
</organism>
<evidence type="ECO:0000256" key="7">
    <source>
        <dbReference type="ARBA" id="ARBA00023136"/>
    </source>
</evidence>
<keyword evidence="8 10" id="KW-0594">Phospholipid biosynthesis</keyword>
<keyword evidence="4 10" id="KW-0812">Transmembrane</keyword>